<dbReference type="Proteomes" id="UP001497700">
    <property type="component" value="Unassembled WGS sequence"/>
</dbReference>
<sequence>MASKWVLEAWRRGLLFWLTYPLLFALIAINITLFPVMLLSVNPWLPEEDLSEDQFLRRPPEHVYERGRRLAILNSRLHQPGPAYWPGPAILALYVVAVVLHLVRLGRAFLLYDRNVNDIRRKAPGIMASTIIGVIPVSVALALRNTLIDFVPFNADAVVAAAPSSSLDLPDSLSPDDAIAAYADWARFTKVCGIVWLCAAILDVVIHGVLTGFLYALLPLQYEPVVVAMKKSAGEEDYPAAAATRDITEPGPLELLFQAHETQRGASNMARQRELSSAPRMIAEIRRELEYSDSYRRALVRQEQYYEQSVRYWTIQRSKDDYLYLVTLLLPCCAMLVLVYVDAVNMFIMFIGSLCQVDGRSAGMCSISVVSPWPISLWAIFPILLGRTRCSLEKRVFGHVRLNVLFLAFYLLWATLPITNASLAVVNIANRRLDIDDAFPFWVALVKLSIVAVILFLVPVLISFLFPGIFGRTGAALKKWLSWRRRLYDFL</sequence>
<dbReference type="EMBL" id="MU393445">
    <property type="protein sequence ID" value="KAI4867592.1"/>
    <property type="molecule type" value="Genomic_DNA"/>
</dbReference>
<comment type="caution">
    <text evidence="1">The sequence shown here is derived from an EMBL/GenBank/DDBJ whole genome shotgun (WGS) entry which is preliminary data.</text>
</comment>
<proteinExistence type="predicted"/>
<accession>A0ACB9Z7A9</accession>
<evidence type="ECO:0000313" key="2">
    <source>
        <dbReference type="Proteomes" id="UP001497700"/>
    </source>
</evidence>
<reference evidence="1 2" key="1">
    <citation type="journal article" date="2022" name="New Phytol.">
        <title>Ecological generalism drives hyperdiversity of secondary metabolite gene clusters in xylarialean endophytes.</title>
        <authorList>
            <person name="Franco M.E.E."/>
            <person name="Wisecaver J.H."/>
            <person name="Arnold A.E."/>
            <person name="Ju Y.M."/>
            <person name="Slot J.C."/>
            <person name="Ahrendt S."/>
            <person name="Moore L.P."/>
            <person name="Eastman K.E."/>
            <person name="Scott K."/>
            <person name="Konkel Z."/>
            <person name="Mondo S.J."/>
            <person name="Kuo A."/>
            <person name="Hayes R.D."/>
            <person name="Haridas S."/>
            <person name="Andreopoulos B."/>
            <person name="Riley R."/>
            <person name="LaButti K."/>
            <person name="Pangilinan J."/>
            <person name="Lipzen A."/>
            <person name="Amirebrahimi M."/>
            <person name="Yan J."/>
            <person name="Adam C."/>
            <person name="Keymanesh K."/>
            <person name="Ng V."/>
            <person name="Louie K."/>
            <person name="Northen T."/>
            <person name="Drula E."/>
            <person name="Henrissat B."/>
            <person name="Hsieh H.M."/>
            <person name="Youens-Clark K."/>
            <person name="Lutzoni F."/>
            <person name="Miadlikowska J."/>
            <person name="Eastwood D.C."/>
            <person name="Hamelin R.C."/>
            <person name="Grigoriev I.V."/>
            <person name="U'Ren J.M."/>
        </authorList>
    </citation>
    <scope>NUCLEOTIDE SEQUENCE [LARGE SCALE GENOMIC DNA]</scope>
    <source>
        <strain evidence="1 2">CBS 119005</strain>
    </source>
</reference>
<name>A0ACB9Z7A9_9PEZI</name>
<organism evidence="1 2">
    <name type="scientific">Hypoxylon rubiginosum</name>
    <dbReference type="NCBI Taxonomy" id="110542"/>
    <lineage>
        <taxon>Eukaryota</taxon>
        <taxon>Fungi</taxon>
        <taxon>Dikarya</taxon>
        <taxon>Ascomycota</taxon>
        <taxon>Pezizomycotina</taxon>
        <taxon>Sordariomycetes</taxon>
        <taxon>Xylariomycetidae</taxon>
        <taxon>Xylariales</taxon>
        <taxon>Hypoxylaceae</taxon>
        <taxon>Hypoxylon</taxon>
    </lineage>
</organism>
<keyword evidence="2" id="KW-1185">Reference proteome</keyword>
<gene>
    <name evidence="1" type="ORF">F4820DRAFT_445825</name>
</gene>
<evidence type="ECO:0000313" key="1">
    <source>
        <dbReference type="EMBL" id="KAI4867592.1"/>
    </source>
</evidence>
<protein>
    <submittedName>
        <fullName evidence="1">Uncharacterized protein</fullName>
    </submittedName>
</protein>